<protein>
    <recommendedName>
        <fullName evidence="5">SWI5-dependent HO expression protein 3</fullName>
    </recommendedName>
</protein>
<dbReference type="AlphaFoldDB" id="A0A6H0XU12"/>
<feature type="compositionally biased region" description="Polar residues" evidence="2">
    <location>
        <begin position="56"/>
        <end position="82"/>
    </location>
</feature>
<dbReference type="OrthoDB" id="3918393at2759"/>
<accession>A0A6H0XU12</accession>
<evidence type="ECO:0000256" key="2">
    <source>
        <dbReference type="SAM" id="MobiDB-lite"/>
    </source>
</evidence>
<feature type="region of interest" description="Disordered" evidence="2">
    <location>
        <begin position="39"/>
        <end position="82"/>
    </location>
</feature>
<feature type="compositionally biased region" description="Basic and acidic residues" evidence="2">
    <location>
        <begin position="188"/>
        <end position="198"/>
    </location>
</feature>
<feature type="region of interest" description="Disordered" evidence="2">
    <location>
        <begin position="188"/>
        <end position="212"/>
    </location>
</feature>
<feature type="compositionally biased region" description="Polar residues" evidence="2">
    <location>
        <begin position="201"/>
        <end position="212"/>
    </location>
</feature>
<reference evidence="3 4" key="1">
    <citation type="journal article" date="2016" name="Sci. Rep.">
        <title>Peltaster fructicola genome reveals evolution from an invasive phytopathogen to an ectophytic parasite.</title>
        <authorList>
            <person name="Xu C."/>
            <person name="Chen H."/>
            <person name="Gleason M.L."/>
            <person name="Xu J.R."/>
            <person name="Liu H."/>
            <person name="Zhang R."/>
            <person name="Sun G."/>
        </authorList>
    </citation>
    <scope>NUCLEOTIDE SEQUENCE [LARGE SCALE GENOMIC DNA]</scope>
    <source>
        <strain evidence="3 4">LNHT1506</strain>
    </source>
</reference>
<gene>
    <name evidence="3" type="ORF">AMS68_003678</name>
</gene>
<organism evidence="3 4">
    <name type="scientific">Peltaster fructicola</name>
    <dbReference type="NCBI Taxonomy" id="286661"/>
    <lineage>
        <taxon>Eukaryota</taxon>
        <taxon>Fungi</taxon>
        <taxon>Dikarya</taxon>
        <taxon>Ascomycota</taxon>
        <taxon>Pezizomycotina</taxon>
        <taxon>Dothideomycetes</taxon>
        <taxon>Dothideomycetes incertae sedis</taxon>
        <taxon>Peltaster</taxon>
    </lineage>
</organism>
<evidence type="ECO:0000313" key="4">
    <source>
        <dbReference type="Proteomes" id="UP000503462"/>
    </source>
</evidence>
<proteinExistence type="predicted"/>
<keyword evidence="4" id="KW-1185">Reference proteome</keyword>
<sequence>MQSISNTPERSLARYGCKRCFANNIAGFSKTDNAAARRVASQGLGRKADTPRASVDSHTLSQHSENDSPWSSAVGHATTSGKSGRVIERLMAENDRLKRDLELQLLRSQELERNLQTMRPQLDALRAENSNLSHLKSVDGSLLSRRDRKIETLKEELILERSRREASEAQARHIIAERDDALEVARRDTQQAQDEAKHSSTHASILEQSHRQLSTDYRTRAERWRKDVTQIEADRKAEGNKLARLEVVADQMRTELERSRKLQHDFNEQFEQYREATHRWRGELEEVVTKETSRSKALSDDMQSVVDKMRWVMSNHTTQVRESR</sequence>
<dbReference type="EMBL" id="CP051140">
    <property type="protein sequence ID" value="QIW98160.1"/>
    <property type="molecule type" value="Genomic_DNA"/>
</dbReference>
<dbReference type="Proteomes" id="UP000503462">
    <property type="component" value="Chromosome 2"/>
</dbReference>
<evidence type="ECO:0000256" key="1">
    <source>
        <dbReference type="SAM" id="Coils"/>
    </source>
</evidence>
<keyword evidence="1" id="KW-0175">Coiled coil</keyword>
<name>A0A6H0XU12_9PEZI</name>
<feature type="coiled-coil region" evidence="1">
    <location>
        <begin position="87"/>
        <end position="179"/>
    </location>
</feature>
<evidence type="ECO:0008006" key="5">
    <source>
        <dbReference type="Google" id="ProtNLM"/>
    </source>
</evidence>
<evidence type="ECO:0000313" key="3">
    <source>
        <dbReference type="EMBL" id="QIW98160.1"/>
    </source>
</evidence>